<dbReference type="GO" id="GO:0004721">
    <property type="term" value="F:phosphoprotein phosphatase activity"/>
    <property type="evidence" value="ECO:0007669"/>
    <property type="project" value="TreeGrafter"/>
</dbReference>
<evidence type="ECO:0000259" key="9">
    <source>
        <dbReference type="PROSITE" id="PS50109"/>
    </source>
</evidence>
<feature type="transmembrane region" description="Helical" evidence="8">
    <location>
        <begin position="161"/>
        <end position="179"/>
    </location>
</feature>
<evidence type="ECO:0000313" key="11">
    <source>
        <dbReference type="Proteomes" id="UP000289794"/>
    </source>
</evidence>
<keyword evidence="7" id="KW-0902">Two-component regulatory system</keyword>
<evidence type="ECO:0000256" key="2">
    <source>
        <dbReference type="ARBA" id="ARBA00004370"/>
    </source>
</evidence>
<dbReference type="SMART" id="SM00387">
    <property type="entry name" value="HATPase_c"/>
    <property type="match status" value="1"/>
</dbReference>
<dbReference type="GO" id="GO:0005886">
    <property type="term" value="C:plasma membrane"/>
    <property type="evidence" value="ECO:0007669"/>
    <property type="project" value="TreeGrafter"/>
</dbReference>
<keyword evidence="8" id="KW-0812">Transmembrane</keyword>
<evidence type="ECO:0000256" key="1">
    <source>
        <dbReference type="ARBA" id="ARBA00000085"/>
    </source>
</evidence>
<evidence type="ECO:0000256" key="4">
    <source>
        <dbReference type="ARBA" id="ARBA00022553"/>
    </source>
</evidence>
<name>A0A4P6M5H1_9FIRM</name>
<evidence type="ECO:0000256" key="6">
    <source>
        <dbReference type="ARBA" id="ARBA00022777"/>
    </source>
</evidence>
<dbReference type="SUPFAM" id="SSF55874">
    <property type="entry name" value="ATPase domain of HSP90 chaperone/DNA topoisomerase II/histidine kinase"/>
    <property type="match status" value="1"/>
</dbReference>
<dbReference type="Pfam" id="PF00512">
    <property type="entry name" value="HisKA"/>
    <property type="match status" value="1"/>
</dbReference>
<dbReference type="InterPro" id="IPR036097">
    <property type="entry name" value="HisK_dim/P_sf"/>
</dbReference>
<keyword evidence="8" id="KW-0472">Membrane</keyword>
<evidence type="ECO:0000256" key="5">
    <source>
        <dbReference type="ARBA" id="ARBA00022679"/>
    </source>
</evidence>
<dbReference type="SMART" id="SM00388">
    <property type="entry name" value="HisKA"/>
    <property type="match status" value="1"/>
</dbReference>
<evidence type="ECO:0000256" key="3">
    <source>
        <dbReference type="ARBA" id="ARBA00012438"/>
    </source>
</evidence>
<feature type="domain" description="Histidine kinase" evidence="9">
    <location>
        <begin position="245"/>
        <end position="464"/>
    </location>
</feature>
<dbReference type="EMBL" id="CP035945">
    <property type="protein sequence ID" value="QBE99792.1"/>
    <property type="molecule type" value="Genomic_DNA"/>
</dbReference>
<dbReference type="CDD" id="cd00075">
    <property type="entry name" value="HATPase"/>
    <property type="match status" value="1"/>
</dbReference>
<keyword evidence="6 10" id="KW-0418">Kinase</keyword>
<dbReference type="PRINTS" id="PR00344">
    <property type="entry name" value="BCTRLSENSOR"/>
</dbReference>
<feature type="transmembrane region" description="Helical" evidence="8">
    <location>
        <begin position="12"/>
        <end position="35"/>
    </location>
</feature>
<dbReference type="Pfam" id="PF02518">
    <property type="entry name" value="HATPase_c"/>
    <property type="match status" value="1"/>
</dbReference>
<accession>A0A4P6M5H1</accession>
<dbReference type="KEGG" id="bpro:PMF13cell1_05386"/>
<dbReference type="InterPro" id="IPR036890">
    <property type="entry name" value="HATPase_C_sf"/>
</dbReference>
<dbReference type="SUPFAM" id="SSF47384">
    <property type="entry name" value="Homodimeric domain of signal transducing histidine kinase"/>
    <property type="match status" value="1"/>
</dbReference>
<dbReference type="InterPro" id="IPR004358">
    <property type="entry name" value="Sig_transdc_His_kin-like_C"/>
</dbReference>
<reference evidence="10 11" key="1">
    <citation type="submission" date="2019-01" db="EMBL/GenBank/DDBJ databases">
        <title>PMF-metabolizing Aryl O-demethylase.</title>
        <authorList>
            <person name="Kim M."/>
        </authorList>
    </citation>
    <scope>NUCLEOTIDE SEQUENCE [LARGE SCALE GENOMIC DNA]</scope>
    <source>
        <strain evidence="10 11">PMF1</strain>
    </source>
</reference>
<dbReference type="PANTHER" id="PTHR45453:SF1">
    <property type="entry name" value="PHOSPHATE REGULON SENSOR PROTEIN PHOR"/>
    <property type="match status" value="1"/>
</dbReference>
<dbReference type="InterPro" id="IPR005467">
    <property type="entry name" value="His_kinase_dom"/>
</dbReference>
<dbReference type="PANTHER" id="PTHR45453">
    <property type="entry name" value="PHOSPHATE REGULON SENSOR PROTEIN PHOR"/>
    <property type="match status" value="1"/>
</dbReference>
<organism evidence="10 11">
    <name type="scientific">Blautia producta</name>
    <dbReference type="NCBI Taxonomy" id="33035"/>
    <lineage>
        <taxon>Bacteria</taxon>
        <taxon>Bacillati</taxon>
        <taxon>Bacillota</taxon>
        <taxon>Clostridia</taxon>
        <taxon>Lachnospirales</taxon>
        <taxon>Lachnospiraceae</taxon>
        <taxon>Blautia</taxon>
    </lineage>
</organism>
<comment type="catalytic activity">
    <reaction evidence="1">
        <text>ATP + protein L-histidine = ADP + protein N-phospho-L-histidine.</text>
        <dbReference type="EC" id="2.7.13.3"/>
    </reaction>
</comment>
<evidence type="ECO:0000256" key="8">
    <source>
        <dbReference type="SAM" id="Phobius"/>
    </source>
</evidence>
<dbReference type="InterPro" id="IPR050351">
    <property type="entry name" value="BphY/WalK/GraS-like"/>
</dbReference>
<keyword evidence="4" id="KW-0597">Phosphoprotein</keyword>
<gene>
    <name evidence="10" type="primary">resE_14</name>
    <name evidence="10" type="ORF">PMF13cell1_05386</name>
</gene>
<dbReference type="Proteomes" id="UP000289794">
    <property type="component" value="Chromosome"/>
</dbReference>
<dbReference type="EC" id="2.7.13.3" evidence="3"/>
<dbReference type="InterPro" id="IPR003661">
    <property type="entry name" value="HisK_dim/P_dom"/>
</dbReference>
<dbReference type="RefSeq" id="WP_130182748.1">
    <property type="nucleotide sequence ID" value="NZ_CP035945.1"/>
</dbReference>
<dbReference type="Gene3D" id="1.10.287.130">
    <property type="match status" value="1"/>
</dbReference>
<evidence type="ECO:0000256" key="7">
    <source>
        <dbReference type="ARBA" id="ARBA00023012"/>
    </source>
</evidence>
<sequence length="474" mass="53129">MKSILKLIKRFIVTMLFTLVLLFFLNLFLFLLVSYRQAANHGAWSSADTVASALTQNGDGTYQLSAQGEGILSRTDAWAILVDNETGYILWNSSNLPEGIPTQYSAASIAMAVRGYINDYPVTSSGYGDDLILLGFPKNSYWKLMSNTFDLDFIKNMPKTILLFLGCNLFFIFFVYMIVTSGVLRSVRPVIQGIESLPSDRNVYVKEKGLLSDLAISINKAAEKLRNQDYQLRKKETARANWIAGVSHDIRTPLSMVMGYASQIEENRNLPERERNKARIIRQQSLRMKNLVNDLNLASKLEYNVQPLHLDTVNLVSLVRQTAVDFLNLDLEGKYPIQWIAGEELQSCYVKADKGLLRRAVSNLITNSQVHNPDGCTLSVSVGRAGKNCRITVWDNGVGVTDEELERIQKAPHYMVCDRETGNQRHGLGLMLVRQIAEVHGGGMEVSRRENGGFQVVVWVPGMFPVTERKPAAP</sequence>
<protein>
    <recommendedName>
        <fullName evidence="3">histidine kinase</fullName>
        <ecNumber evidence="3">2.7.13.3</ecNumber>
    </recommendedName>
</protein>
<dbReference type="GO" id="GO:0016036">
    <property type="term" value="P:cellular response to phosphate starvation"/>
    <property type="evidence" value="ECO:0007669"/>
    <property type="project" value="TreeGrafter"/>
</dbReference>
<proteinExistence type="predicted"/>
<dbReference type="AlphaFoldDB" id="A0A4P6M5H1"/>
<keyword evidence="8" id="KW-1133">Transmembrane helix</keyword>
<dbReference type="PROSITE" id="PS50109">
    <property type="entry name" value="HIS_KIN"/>
    <property type="match status" value="1"/>
</dbReference>
<dbReference type="GO" id="GO:0000155">
    <property type="term" value="F:phosphorelay sensor kinase activity"/>
    <property type="evidence" value="ECO:0007669"/>
    <property type="project" value="InterPro"/>
</dbReference>
<evidence type="ECO:0000313" key="10">
    <source>
        <dbReference type="EMBL" id="QBE99792.1"/>
    </source>
</evidence>
<dbReference type="Gene3D" id="3.30.565.10">
    <property type="entry name" value="Histidine kinase-like ATPase, C-terminal domain"/>
    <property type="match status" value="1"/>
</dbReference>
<dbReference type="CDD" id="cd00082">
    <property type="entry name" value="HisKA"/>
    <property type="match status" value="1"/>
</dbReference>
<dbReference type="InterPro" id="IPR003594">
    <property type="entry name" value="HATPase_dom"/>
</dbReference>
<keyword evidence="5 10" id="KW-0808">Transferase</keyword>
<comment type="subcellular location">
    <subcellularLocation>
        <location evidence="2">Membrane</location>
    </subcellularLocation>
</comment>